<dbReference type="RefSeq" id="XP_055877004.1">
    <property type="nucleotide sequence ID" value="XM_056021029.1"/>
</dbReference>
<dbReference type="InterPro" id="IPR045357">
    <property type="entry name" value="Aminopeptidase_N-like_N"/>
</dbReference>
<keyword evidence="5 22" id="KW-0031">Aminopeptidase</keyword>
<keyword evidence="18" id="KW-0325">Glycoprotein</keyword>
<sequence length="960" mass="111063">MEKRGLKKLVAVLVVVSVVLIVAVAAVVWKLTKDAYEVSEPETQRIDPSRATSTPATQLSTKRVYTQEELKSQPWLSLRLSPQVVPVHYNITLFPDFYGDHDSFSGNETIEVNITTPTRHIIFHMASNYMNVTRARVLTSVTGEDLAIHRSFSYPPNEFYVIETKLAVSQPVVVKLEFEGSLTKAIVGLYKSTYINSFTNQTMSMVSTKFEPTYARYAFPCFDEPVMKAMFTITMIHRPEYTALSNMPVQRQEQSFHGLVSTTFETSVKMSTYLVCVVVSEYNYTETRVQGNMTLRVYAAPDKIPQTTYALEVANTTLSYYQDIFQFKFPLPKQDLIAIPNFVAGATEHWGLITFRESAVLFNPEQASLLSQQTVAITITHELAHQWFGNLATMEWWNDLWLNEGFATFLQYVGLEHINADWDLETMFLERETFPVMRRDSELASHPIITSVESPSEVTSVFDLISYDKGSSIIRMLYSVMGHSTFFKGITAYLNRYQYGNAKTDDLWNIMSENSENLDVKYFMDTWTVQQGFPYINISLTPNANGTTTVTARQERFLSNPEDKVNPTESPFGYKWFIHLDYITSTGQKGQEIMNLTDITFVVNISLNDPRHWIKFNTDTSGFYSVLYPVEMWIRLTSYLRNTVPKEWTLSASDRSGLVNDAFIMAASGKVGYDVTLSLFSYMKSEAHDIPWMVLMMSGFNYINSMLDTFQEYQLWKAYVFRTLSPVIRDIGYTENKTEPQTLRNRRVILVNILSGLGHQETLAYVKAVFRAWLDNGTSVPVDFRQVIYQYGMRYGGSDDDWDKIWNKYLTETSPQERDLLLKSLTHVRKPYFIDKILDLALQEKYIKRQDFFGVIQNLAINSAATSLLWKWVQEHYQFLRDRFTLVDRDFGQMVYFVVRNYNTDFQLSEVQRFFTLYPEAGSGERSRKLAIENINRNIYWMKHFRPDIVHWLENEISKS</sequence>
<dbReference type="Proteomes" id="UP001165740">
    <property type="component" value="Chromosome 2"/>
</dbReference>
<name>A0A9W2ZPX8_BIOGL</name>
<dbReference type="Pfam" id="PF01433">
    <property type="entry name" value="Peptidase_M1"/>
    <property type="match status" value="1"/>
</dbReference>
<keyword evidence="26" id="KW-1185">Reference proteome</keyword>
<protein>
    <recommendedName>
        <fullName evidence="22">Aminopeptidase</fullName>
        <ecNumber evidence="22">3.4.11.-</ecNumber>
    </recommendedName>
</protein>
<dbReference type="FunFam" id="2.60.40.1730:FF:000012">
    <property type="entry name" value="Aminopeptidase N"/>
    <property type="match status" value="1"/>
</dbReference>
<dbReference type="InterPro" id="IPR042097">
    <property type="entry name" value="Aminopeptidase_N-like_N_sf"/>
</dbReference>
<proteinExistence type="inferred from homology"/>
<keyword evidence="14" id="KW-1133">Transmembrane helix</keyword>
<evidence type="ECO:0000256" key="4">
    <source>
        <dbReference type="ARBA" id="ARBA00011748"/>
    </source>
</evidence>
<keyword evidence="8" id="KW-0812">Transmembrane</keyword>
<evidence type="ECO:0000259" key="25">
    <source>
        <dbReference type="Pfam" id="PF17900"/>
    </source>
</evidence>
<keyword evidence="9 20" id="KW-0479">Metal-binding</keyword>
<dbReference type="GO" id="GO:0005737">
    <property type="term" value="C:cytoplasm"/>
    <property type="evidence" value="ECO:0007669"/>
    <property type="project" value="TreeGrafter"/>
</dbReference>
<dbReference type="InterPro" id="IPR001930">
    <property type="entry name" value="Peptidase_M1"/>
</dbReference>
<keyword evidence="15 22" id="KW-0482">Metalloprotease</keyword>
<dbReference type="InterPro" id="IPR014782">
    <property type="entry name" value="Peptidase_M1_dom"/>
</dbReference>
<keyword evidence="11 20" id="KW-0862">Zinc</keyword>
<evidence type="ECO:0000256" key="16">
    <source>
        <dbReference type="ARBA" id="ARBA00023136"/>
    </source>
</evidence>
<evidence type="ECO:0000256" key="3">
    <source>
        <dbReference type="ARBA" id="ARBA00010136"/>
    </source>
</evidence>
<dbReference type="PANTHER" id="PTHR11533:SF276">
    <property type="entry name" value="GLUTAMYL AMINOPEPTIDASE"/>
    <property type="match status" value="1"/>
</dbReference>
<comment type="subcellular location">
    <subcellularLocation>
        <location evidence="2">Cell membrane</location>
        <topology evidence="2">Single-pass type II membrane protein</topology>
    </subcellularLocation>
</comment>
<organism evidence="26 27">
    <name type="scientific">Biomphalaria glabrata</name>
    <name type="common">Bloodfluke planorb</name>
    <name type="synonym">Freshwater snail</name>
    <dbReference type="NCBI Taxonomy" id="6526"/>
    <lineage>
        <taxon>Eukaryota</taxon>
        <taxon>Metazoa</taxon>
        <taxon>Spiralia</taxon>
        <taxon>Lophotrochozoa</taxon>
        <taxon>Mollusca</taxon>
        <taxon>Gastropoda</taxon>
        <taxon>Heterobranchia</taxon>
        <taxon>Euthyneura</taxon>
        <taxon>Panpulmonata</taxon>
        <taxon>Hygrophila</taxon>
        <taxon>Lymnaeoidea</taxon>
        <taxon>Planorbidae</taxon>
        <taxon>Biomphalaria</taxon>
    </lineage>
</organism>
<evidence type="ECO:0000256" key="8">
    <source>
        <dbReference type="ARBA" id="ARBA00022692"/>
    </source>
</evidence>
<feature type="binding site" evidence="20">
    <location>
        <position position="404"/>
    </location>
    <ligand>
        <name>Zn(2+)</name>
        <dbReference type="ChEBI" id="CHEBI:29105"/>
        <note>catalytic</note>
    </ligand>
</feature>
<feature type="site" description="Transition state stabilizer" evidence="21">
    <location>
        <position position="467"/>
    </location>
</feature>
<evidence type="ECO:0000256" key="12">
    <source>
        <dbReference type="ARBA" id="ARBA00022837"/>
    </source>
</evidence>
<evidence type="ECO:0000256" key="18">
    <source>
        <dbReference type="ARBA" id="ARBA00023180"/>
    </source>
</evidence>
<evidence type="ECO:0000256" key="21">
    <source>
        <dbReference type="PIRSR" id="PIRSR634016-4"/>
    </source>
</evidence>
<keyword evidence="7 22" id="KW-0645">Protease</keyword>
<dbReference type="SUPFAM" id="SSF55486">
    <property type="entry name" value="Metalloproteases ('zincins'), catalytic domain"/>
    <property type="match status" value="1"/>
</dbReference>
<evidence type="ECO:0000256" key="2">
    <source>
        <dbReference type="ARBA" id="ARBA00004401"/>
    </source>
</evidence>
<evidence type="ECO:0000256" key="5">
    <source>
        <dbReference type="ARBA" id="ARBA00022438"/>
    </source>
</evidence>
<dbReference type="InterPro" id="IPR024571">
    <property type="entry name" value="ERAP1-like_C_dom"/>
</dbReference>
<dbReference type="AlphaFoldDB" id="A0A9W2ZPX8"/>
<dbReference type="GO" id="GO:0005615">
    <property type="term" value="C:extracellular space"/>
    <property type="evidence" value="ECO:0007669"/>
    <property type="project" value="TreeGrafter"/>
</dbReference>
<evidence type="ECO:0000256" key="9">
    <source>
        <dbReference type="ARBA" id="ARBA00022723"/>
    </source>
</evidence>
<evidence type="ECO:0000259" key="23">
    <source>
        <dbReference type="Pfam" id="PF01433"/>
    </source>
</evidence>
<dbReference type="GO" id="GO:0005886">
    <property type="term" value="C:plasma membrane"/>
    <property type="evidence" value="ECO:0007669"/>
    <property type="project" value="UniProtKB-SubCell"/>
</dbReference>
<dbReference type="Gene3D" id="2.60.40.1730">
    <property type="entry name" value="tricorn interacting facor f3 domain"/>
    <property type="match status" value="1"/>
</dbReference>
<dbReference type="Pfam" id="PF17900">
    <property type="entry name" value="Peptidase_M1_N"/>
    <property type="match status" value="1"/>
</dbReference>
<evidence type="ECO:0000313" key="27">
    <source>
        <dbReference type="RefSeq" id="XP_055877004.1"/>
    </source>
</evidence>
<keyword evidence="17" id="KW-1015">Disulfide bond</keyword>
<evidence type="ECO:0000259" key="24">
    <source>
        <dbReference type="Pfam" id="PF11838"/>
    </source>
</evidence>
<feature type="binding site" evidence="20">
    <location>
        <position position="385"/>
    </location>
    <ligand>
        <name>Zn(2+)</name>
        <dbReference type="ChEBI" id="CHEBI:29105"/>
        <note>catalytic</note>
    </ligand>
</feature>
<gene>
    <name evidence="27" type="primary">LOC106079523</name>
</gene>
<dbReference type="GO" id="GO:0042277">
    <property type="term" value="F:peptide binding"/>
    <property type="evidence" value="ECO:0007669"/>
    <property type="project" value="TreeGrafter"/>
</dbReference>
<dbReference type="PRINTS" id="PR00756">
    <property type="entry name" value="ALADIPTASE"/>
</dbReference>
<feature type="domain" description="ERAP1-like C-terminal" evidence="24">
    <location>
        <begin position="613"/>
        <end position="937"/>
    </location>
</feature>
<dbReference type="SUPFAM" id="SSF63737">
    <property type="entry name" value="Leukotriene A4 hydrolase N-terminal domain"/>
    <property type="match status" value="1"/>
</dbReference>
<keyword evidence="6" id="KW-1003">Cell membrane</keyword>
<reference evidence="27" key="1">
    <citation type="submission" date="2025-08" db="UniProtKB">
        <authorList>
            <consortium name="RefSeq"/>
        </authorList>
    </citation>
    <scope>IDENTIFICATION</scope>
</reference>
<evidence type="ECO:0000256" key="10">
    <source>
        <dbReference type="ARBA" id="ARBA00022801"/>
    </source>
</evidence>
<evidence type="ECO:0000256" key="14">
    <source>
        <dbReference type="ARBA" id="ARBA00022989"/>
    </source>
</evidence>
<dbReference type="GO" id="GO:0006508">
    <property type="term" value="P:proteolysis"/>
    <property type="evidence" value="ECO:0007669"/>
    <property type="project" value="UniProtKB-KW"/>
</dbReference>
<feature type="domain" description="Aminopeptidase N-like N-terminal" evidence="25">
    <location>
        <begin position="85"/>
        <end position="274"/>
    </location>
</feature>
<dbReference type="Gene3D" id="1.25.50.20">
    <property type="match status" value="1"/>
</dbReference>
<dbReference type="OrthoDB" id="510539at2759"/>
<dbReference type="PANTHER" id="PTHR11533">
    <property type="entry name" value="PROTEASE M1 ZINC METALLOPROTEASE"/>
    <property type="match status" value="1"/>
</dbReference>
<evidence type="ECO:0000256" key="7">
    <source>
        <dbReference type="ARBA" id="ARBA00022670"/>
    </source>
</evidence>
<dbReference type="OMA" id="RPIKYKI"/>
<feature type="binding site" evidence="20">
    <location>
        <position position="381"/>
    </location>
    <ligand>
        <name>Zn(2+)</name>
        <dbReference type="ChEBI" id="CHEBI:29105"/>
        <note>catalytic</note>
    </ligand>
</feature>
<dbReference type="EC" id="3.4.11.-" evidence="22"/>
<evidence type="ECO:0000256" key="1">
    <source>
        <dbReference type="ARBA" id="ARBA00001703"/>
    </source>
</evidence>
<dbReference type="GO" id="GO:0008270">
    <property type="term" value="F:zinc ion binding"/>
    <property type="evidence" value="ECO:0007669"/>
    <property type="project" value="UniProtKB-UniRule"/>
</dbReference>
<dbReference type="Pfam" id="PF11838">
    <property type="entry name" value="ERAP1_C"/>
    <property type="match status" value="1"/>
</dbReference>
<dbReference type="InterPro" id="IPR050344">
    <property type="entry name" value="Peptidase_M1_aminopeptidases"/>
</dbReference>
<evidence type="ECO:0000256" key="22">
    <source>
        <dbReference type="RuleBase" id="RU364040"/>
    </source>
</evidence>
<dbReference type="InterPro" id="IPR034016">
    <property type="entry name" value="M1_APN-typ"/>
</dbReference>
<dbReference type="FunFam" id="1.10.390.10:FF:000006">
    <property type="entry name" value="Puromycin-sensitive aminopeptidase"/>
    <property type="match status" value="1"/>
</dbReference>
<feature type="active site" description="Proton acceptor" evidence="19">
    <location>
        <position position="382"/>
    </location>
</feature>
<dbReference type="GO" id="GO:0070006">
    <property type="term" value="F:metalloaminopeptidase activity"/>
    <property type="evidence" value="ECO:0007669"/>
    <property type="project" value="TreeGrafter"/>
</dbReference>
<keyword evidence="12" id="KW-0106">Calcium</keyword>
<evidence type="ECO:0000256" key="19">
    <source>
        <dbReference type="PIRSR" id="PIRSR634016-1"/>
    </source>
</evidence>
<dbReference type="GO" id="GO:0043171">
    <property type="term" value="P:peptide catabolic process"/>
    <property type="evidence" value="ECO:0007669"/>
    <property type="project" value="TreeGrafter"/>
</dbReference>
<evidence type="ECO:0000256" key="15">
    <source>
        <dbReference type="ARBA" id="ARBA00023049"/>
    </source>
</evidence>
<dbReference type="CDD" id="cd09601">
    <property type="entry name" value="M1_APN-Q_like"/>
    <property type="match status" value="1"/>
</dbReference>
<evidence type="ECO:0000256" key="11">
    <source>
        <dbReference type="ARBA" id="ARBA00022833"/>
    </source>
</evidence>
<keyword evidence="13" id="KW-0735">Signal-anchor</keyword>
<dbReference type="GeneID" id="106079523"/>
<dbReference type="InterPro" id="IPR027268">
    <property type="entry name" value="Peptidase_M4/M1_CTD_sf"/>
</dbReference>
<comment type="cofactor">
    <cofactor evidence="20 22">
        <name>Zn(2+)</name>
        <dbReference type="ChEBI" id="CHEBI:29105"/>
    </cofactor>
    <text evidence="20 22">Binds 1 zinc ion per subunit.</text>
</comment>
<comment type="similarity">
    <text evidence="3 22">Belongs to the peptidase M1 family.</text>
</comment>
<comment type="subunit">
    <text evidence="4">Homodimer; disulfide-linked.</text>
</comment>
<dbReference type="GO" id="GO:0004230">
    <property type="term" value="F:glutamyl aminopeptidase activity"/>
    <property type="evidence" value="ECO:0007669"/>
    <property type="project" value="UniProtKB-EC"/>
</dbReference>
<comment type="catalytic activity">
    <reaction evidence="1">
        <text>Release of N-terminal glutamate (and to a lesser extent aspartate) from a peptide.</text>
        <dbReference type="EC" id="3.4.11.7"/>
    </reaction>
</comment>
<keyword evidence="10 22" id="KW-0378">Hydrolase</keyword>
<evidence type="ECO:0000256" key="6">
    <source>
        <dbReference type="ARBA" id="ARBA00022475"/>
    </source>
</evidence>
<evidence type="ECO:0000256" key="17">
    <source>
        <dbReference type="ARBA" id="ARBA00023157"/>
    </source>
</evidence>
<dbReference type="Gene3D" id="1.10.390.10">
    <property type="entry name" value="Neutral Protease Domain 2"/>
    <property type="match status" value="1"/>
</dbReference>
<dbReference type="Gene3D" id="2.60.40.1910">
    <property type="match status" value="1"/>
</dbReference>
<feature type="domain" description="Peptidase M1 membrane alanine aminopeptidase" evidence="23">
    <location>
        <begin position="309"/>
        <end position="527"/>
    </location>
</feature>
<evidence type="ECO:0000256" key="13">
    <source>
        <dbReference type="ARBA" id="ARBA00022968"/>
    </source>
</evidence>
<keyword evidence="16" id="KW-0472">Membrane</keyword>
<evidence type="ECO:0000256" key="20">
    <source>
        <dbReference type="PIRSR" id="PIRSR634016-3"/>
    </source>
</evidence>
<accession>A0A9W2ZPX8</accession>
<evidence type="ECO:0000313" key="26">
    <source>
        <dbReference type="Proteomes" id="UP001165740"/>
    </source>
</evidence>
<dbReference type="FunFam" id="1.25.50.20:FF:000001">
    <property type="entry name" value="Aminopeptidase"/>
    <property type="match status" value="1"/>
</dbReference>